<dbReference type="AlphaFoldDB" id="A0A848KBJ2"/>
<reference evidence="1 2" key="2">
    <citation type="submission" date="2020-06" db="EMBL/GenBank/DDBJ databases">
        <title>Antribacter stalactiti gen. nov., sp. nov., a new member of the family Nacardiaceae isolated from a cave.</title>
        <authorList>
            <person name="Kim I.S."/>
        </authorList>
    </citation>
    <scope>NUCLEOTIDE SEQUENCE [LARGE SCALE GENOMIC DNA]</scope>
    <source>
        <strain evidence="1 2">YC2-7</strain>
    </source>
</reference>
<protein>
    <submittedName>
        <fullName evidence="1">Uncharacterized protein</fullName>
    </submittedName>
</protein>
<proteinExistence type="predicted"/>
<comment type="caution">
    <text evidence="1">The sequence shown here is derived from an EMBL/GenBank/DDBJ whole genome shotgun (WGS) entry which is preliminary data.</text>
</comment>
<sequence length="343" mass="35521">MPTYVLEGAGRAVFPRRPIVVSMTVVGPVASATIRALVNGVDDSRVVRPTPGLLVLPRVDAPTVLRLMPAGPAEFPPDTTVHLTLAVEDRSDPDPDRAVLGPIDVSGLTHIDVAALESVGEGISVAALRGGREIELGPVANQARVATRAVLGVDQLPEHAQADIAIAVDMSASMLPAFADGSVAAVVDVISGIASVVAPHRRIRLCLADASPRWLEIEDLATASAVVTAEVVNVVLVSGFQSAAVSQLDGSAADMVTFILTDAVPADSNGLAYDTRDSRHIVTIQTPFDGQEAMPNVTIVAPPPPGASALERLVRDRDAVNAAVRSMLNATTLGGRGHAVVTR</sequence>
<gene>
    <name evidence="1" type="ORF">FGL95_08465</name>
</gene>
<name>A0A848KBJ2_9NOCA</name>
<evidence type="ECO:0000313" key="1">
    <source>
        <dbReference type="EMBL" id="NMN95066.1"/>
    </source>
</evidence>
<dbReference type="RefSeq" id="WP_169585766.1">
    <property type="nucleotide sequence ID" value="NZ_VCQU01000002.1"/>
</dbReference>
<evidence type="ECO:0000313" key="2">
    <source>
        <dbReference type="Proteomes" id="UP000535543"/>
    </source>
</evidence>
<keyword evidence="2" id="KW-1185">Reference proteome</keyword>
<organism evidence="1 2">
    <name type="scientific">Antrihabitans stalactiti</name>
    <dbReference type="NCBI Taxonomy" id="2584121"/>
    <lineage>
        <taxon>Bacteria</taxon>
        <taxon>Bacillati</taxon>
        <taxon>Actinomycetota</taxon>
        <taxon>Actinomycetes</taxon>
        <taxon>Mycobacteriales</taxon>
        <taxon>Nocardiaceae</taxon>
        <taxon>Antrihabitans</taxon>
    </lineage>
</organism>
<dbReference type="Proteomes" id="UP000535543">
    <property type="component" value="Unassembled WGS sequence"/>
</dbReference>
<reference evidence="1 2" key="1">
    <citation type="submission" date="2019-05" db="EMBL/GenBank/DDBJ databases">
        <authorList>
            <person name="Lee S.D."/>
        </authorList>
    </citation>
    <scope>NUCLEOTIDE SEQUENCE [LARGE SCALE GENOMIC DNA]</scope>
    <source>
        <strain evidence="1 2">YC2-7</strain>
    </source>
</reference>
<dbReference type="EMBL" id="VCQU01000002">
    <property type="protein sequence ID" value="NMN95066.1"/>
    <property type="molecule type" value="Genomic_DNA"/>
</dbReference>
<accession>A0A848KBJ2</accession>